<reference evidence="1 4" key="2">
    <citation type="submission" date="2018-06" db="EMBL/GenBank/DDBJ databases">
        <authorList>
            <consortium name="Pathogen Informatics"/>
            <person name="Doyle S."/>
        </authorList>
    </citation>
    <scope>NUCLEOTIDE SEQUENCE [LARGE SCALE GENOMIC DNA]</scope>
    <source>
        <strain evidence="1 4">NCTC12714</strain>
    </source>
</reference>
<evidence type="ECO:0000313" key="1">
    <source>
        <dbReference type="EMBL" id="STQ86596.1"/>
    </source>
</evidence>
<gene>
    <name evidence="2" type="ORF">LS73_002700</name>
    <name evidence="1" type="ORF">NCTC12714_01407</name>
</gene>
<proteinExistence type="predicted"/>
<evidence type="ECO:0000313" key="2">
    <source>
        <dbReference type="EMBL" id="TLE00832.1"/>
    </source>
</evidence>
<dbReference type="OrthoDB" id="5323326at2"/>
<accession>A0A099TX70</accession>
<reference evidence="2 3" key="1">
    <citation type="journal article" date="2014" name="Genome Announc.">
        <title>Draft genome sequences of eight enterohepatic helicobacter species isolated from both laboratory and wild rodents.</title>
        <authorList>
            <person name="Sheh A."/>
            <person name="Shen Z."/>
            <person name="Fox J.G."/>
        </authorList>
    </citation>
    <scope>NUCLEOTIDE SEQUENCE [LARGE SCALE GENOMIC DNA]</scope>
    <source>
        <strain evidence="2 3">ST1</strain>
    </source>
</reference>
<dbReference type="Proteomes" id="UP000255139">
    <property type="component" value="Unassembled WGS sequence"/>
</dbReference>
<dbReference type="Proteomes" id="UP000029922">
    <property type="component" value="Unassembled WGS sequence"/>
</dbReference>
<protein>
    <submittedName>
        <fullName evidence="1">Uncharacterized protein</fullName>
    </submittedName>
</protein>
<dbReference type="RefSeq" id="WP_034557554.1">
    <property type="nucleotide sequence ID" value="NZ_FZML01000003.1"/>
</dbReference>
<keyword evidence="4" id="KW-1185">Reference proteome</keyword>
<dbReference type="EMBL" id="UGJE01000002">
    <property type="protein sequence ID" value="STQ86596.1"/>
    <property type="molecule type" value="Genomic_DNA"/>
</dbReference>
<dbReference type="STRING" id="216.LS73_03265"/>
<sequence>MQITQSILYKRYAQGVHNQQKVDIEHGARSYYIPSAGEESYFPQDVFVKSDYLQKIEGLGDLIHGGFRDASSFVEMVNTLRGESILNSQDVIAAGYVARTSDEINFDSFNKILQNESLSVEMRGLVSQLVNKLYNINYVHTGAMMAS</sequence>
<organism evidence="1 4">
    <name type="scientific">Helicobacter muridarum</name>
    <dbReference type="NCBI Taxonomy" id="216"/>
    <lineage>
        <taxon>Bacteria</taxon>
        <taxon>Pseudomonadati</taxon>
        <taxon>Campylobacterota</taxon>
        <taxon>Epsilonproteobacteria</taxon>
        <taxon>Campylobacterales</taxon>
        <taxon>Helicobacteraceae</taxon>
        <taxon>Helicobacter</taxon>
    </lineage>
</organism>
<evidence type="ECO:0000313" key="4">
    <source>
        <dbReference type="Proteomes" id="UP000255139"/>
    </source>
</evidence>
<evidence type="ECO:0000313" key="3">
    <source>
        <dbReference type="Proteomes" id="UP000029922"/>
    </source>
</evidence>
<dbReference type="EMBL" id="JRPD02000004">
    <property type="protein sequence ID" value="TLE00832.1"/>
    <property type="molecule type" value="Genomic_DNA"/>
</dbReference>
<name>A0A099TX70_9HELI</name>
<dbReference type="AlphaFoldDB" id="A0A099TX70"/>